<evidence type="ECO:0000313" key="3">
    <source>
        <dbReference type="Proteomes" id="UP000192578"/>
    </source>
</evidence>
<organism evidence="2 3">
    <name type="scientific">Hypsibius exemplaris</name>
    <name type="common">Freshwater tardigrade</name>
    <dbReference type="NCBI Taxonomy" id="2072580"/>
    <lineage>
        <taxon>Eukaryota</taxon>
        <taxon>Metazoa</taxon>
        <taxon>Ecdysozoa</taxon>
        <taxon>Tardigrada</taxon>
        <taxon>Eutardigrada</taxon>
        <taxon>Parachela</taxon>
        <taxon>Hypsibioidea</taxon>
        <taxon>Hypsibiidae</taxon>
        <taxon>Hypsibius</taxon>
    </lineage>
</organism>
<accession>A0A1W0WLS3</accession>
<dbReference type="AlphaFoldDB" id="A0A1W0WLS3"/>
<comment type="caution">
    <text evidence="2">The sequence shown here is derived from an EMBL/GenBank/DDBJ whole genome shotgun (WGS) entry which is preliminary data.</text>
</comment>
<feature type="region of interest" description="Disordered" evidence="1">
    <location>
        <begin position="22"/>
        <end position="80"/>
    </location>
</feature>
<evidence type="ECO:0000256" key="1">
    <source>
        <dbReference type="SAM" id="MobiDB-lite"/>
    </source>
</evidence>
<feature type="compositionally biased region" description="Polar residues" evidence="1">
    <location>
        <begin position="46"/>
        <end position="80"/>
    </location>
</feature>
<proteinExistence type="predicted"/>
<keyword evidence="3" id="KW-1185">Reference proteome</keyword>
<protein>
    <submittedName>
        <fullName evidence="2">Uncharacterized protein</fullName>
    </submittedName>
</protein>
<evidence type="ECO:0000313" key="2">
    <source>
        <dbReference type="EMBL" id="OQV16073.1"/>
    </source>
</evidence>
<dbReference type="EMBL" id="MTYJ01000079">
    <property type="protein sequence ID" value="OQV16073.1"/>
    <property type="molecule type" value="Genomic_DNA"/>
</dbReference>
<sequence length="161" mass="18607">MIVLALLSRVCDAQRHILTFVHPHEHHPRAPRTPSTGPKDTIHGQFHNSGRSARASNSFFHGSASSRQNDDSPNLTENMTSSSTWRTNWKVCGMRSDRSFRLHIAGRCSRYRQALHVCDVAELEDNEDPHFSLLSEMRFEPKPGLRYRIFHLMKFELVELR</sequence>
<name>A0A1W0WLS3_HYPEX</name>
<gene>
    <name evidence="2" type="ORF">BV898_09843</name>
</gene>
<reference evidence="3" key="1">
    <citation type="submission" date="2017-01" db="EMBL/GenBank/DDBJ databases">
        <title>Comparative genomics of anhydrobiosis in the tardigrade Hypsibius dujardini.</title>
        <authorList>
            <person name="Yoshida Y."/>
            <person name="Koutsovoulos G."/>
            <person name="Laetsch D."/>
            <person name="Stevens L."/>
            <person name="Kumar S."/>
            <person name="Horikawa D."/>
            <person name="Ishino K."/>
            <person name="Komine S."/>
            <person name="Tomita M."/>
            <person name="Blaxter M."/>
            <person name="Arakawa K."/>
        </authorList>
    </citation>
    <scope>NUCLEOTIDE SEQUENCE [LARGE SCALE GENOMIC DNA]</scope>
    <source>
        <strain evidence="3">Z151</strain>
    </source>
</reference>
<dbReference type="Proteomes" id="UP000192578">
    <property type="component" value="Unassembled WGS sequence"/>
</dbReference>